<keyword evidence="2" id="KW-1185">Reference proteome</keyword>
<gene>
    <name evidence="1" type="ORF">OXYTRIMIC_487</name>
</gene>
<proteinExistence type="predicted"/>
<dbReference type="EMBL" id="ARYC01000527">
    <property type="protein sequence ID" value="KEJ83089.1"/>
    <property type="molecule type" value="Genomic_DNA"/>
</dbReference>
<evidence type="ECO:0000313" key="1">
    <source>
        <dbReference type="EMBL" id="KEJ83089.1"/>
    </source>
</evidence>
<organism evidence="1 2">
    <name type="scientific">Oxytricha trifallax</name>
    <dbReference type="NCBI Taxonomy" id="1172189"/>
    <lineage>
        <taxon>Eukaryota</taxon>
        <taxon>Sar</taxon>
        <taxon>Alveolata</taxon>
        <taxon>Ciliophora</taxon>
        <taxon>Intramacronucleata</taxon>
        <taxon>Spirotrichea</taxon>
        <taxon>Stichotrichia</taxon>
        <taxon>Sporadotrichida</taxon>
        <taxon>Oxytrichidae</taxon>
        <taxon>Oxytrichinae</taxon>
        <taxon>Oxytricha</taxon>
    </lineage>
</organism>
<dbReference type="Proteomes" id="UP000053232">
    <property type="component" value="Unassembled WGS sequence"/>
</dbReference>
<dbReference type="AlphaFoldDB" id="A0A073I092"/>
<comment type="caution">
    <text evidence="1">The sequence shown here is derived from an EMBL/GenBank/DDBJ whole genome shotgun (WGS) entry which is preliminary data.</text>
</comment>
<evidence type="ECO:0000313" key="2">
    <source>
        <dbReference type="Proteomes" id="UP000053232"/>
    </source>
</evidence>
<protein>
    <submittedName>
        <fullName evidence="1">Uncharacterized protein</fullName>
    </submittedName>
</protein>
<accession>A0A073I092</accession>
<reference evidence="2" key="1">
    <citation type="journal article" date="2014" name="Cell">
        <title>The Architecture of a Scrambled Genome Reveals Massive Levels of Genomic Rearrangement during Development.</title>
        <authorList>
            <person name="Chen X."/>
            <person name="Bracht J.R."/>
            <person name="Goldman A.D."/>
            <person name="Dolzhenko E."/>
            <person name="Clay D.M."/>
            <person name="Swart E.C."/>
            <person name="Perlman D.H."/>
            <person name="Doak T.G."/>
            <person name="Stuart A."/>
            <person name="Amemiya C.T."/>
            <person name="Sebra R.P."/>
            <person name="Landweber L.F."/>
        </authorList>
    </citation>
    <scope>NUCLEOTIDE SEQUENCE [LARGE SCALE GENOMIC DNA]</scope>
    <source>
        <strain evidence="2">JRB310</strain>
    </source>
</reference>
<sequence length="214" mass="24922">MMDGFVDLGLVEGINQYLEIALIEEDNDLKADQFKEIFQLLSIITCIDQEIVEKLIGKDEESILSKIFNICRDIQQYQFNDIQLHALLSILYNLSTVDKETALLHLMKLGLIEACYHILLHYIDNENYLIEILQILENIVNTTHRKEINQEFYEEMKWKFIEGVCGKLGIDILRDVLEGHKGNFDIEVIGHKLMEIILGQDQNDDQLKEVQIKI</sequence>
<name>A0A073I092_9SPIT</name>